<feature type="signal peptide" evidence="1">
    <location>
        <begin position="1"/>
        <end position="19"/>
    </location>
</feature>
<evidence type="ECO:0000256" key="1">
    <source>
        <dbReference type="SAM" id="SignalP"/>
    </source>
</evidence>
<keyword evidence="1" id="KW-0732">Signal</keyword>
<accession>I5C3M6</accession>
<dbReference type="STRING" id="1189621.A3SI_10459"/>
<evidence type="ECO:0000313" key="2">
    <source>
        <dbReference type="EMBL" id="EIM76428.1"/>
    </source>
</evidence>
<sequence length="297" mass="34090">MMHKLLPFFFLLTIGLSLVACKSDIAREGIDFTTWGGYWFKGEAEITSFTLEQARYGEVHPGEAVLIYVTEDFSKKKQVKLDDPRGKDVLNVLKLNSIREFETGVYKYNTMVSIFTPTKVQRASPKITASVQEWCGQSFTQLNHNSDDGYSWRMYSYFESEGDQSGSVNGLAEDELWTLLRIQPEAIPTGSVKLFPSVLENRLRHVPIEAHEAFIRIQDISESRRQLEVTYGDTGRTLKIDFLSAFPHEILGWEESQSEKGGGIIRTKATRKAIKKQAYWKNNRLEDSFLRQELKLR</sequence>
<dbReference type="AlphaFoldDB" id="I5C3M6"/>
<feature type="chain" id="PRO_5003699917" description="Septum formation inhibitor Maf" evidence="1">
    <location>
        <begin position="20"/>
        <end position="297"/>
    </location>
</feature>
<evidence type="ECO:0000313" key="3">
    <source>
        <dbReference type="Proteomes" id="UP000005551"/>
    </source>
</evidence>
<reference evidence="2 3" key="1">
    <citation type="submission" date="2012-05" db="EMBL/GenBank/DDBJ databases">
        <title>Genome sequence of Nitritalea halalkaliphila LW7.</title>
        <authorList>
            <person name="Jangir P.K."/>
            <person name="Singh A."/>
            <person name="Shivaji S."/>
            <person name="Sharma R."/>
        </authorList>
    </citation>
    <scope>NUCLEOTIDE SEQUENCE [LARGE SCALE GENOMIC DNA]</scope>
    <source>
        <strain evidence="2 3">LW7</strain>
    </source>
</reference>
<name>I5C3M6_9BACT</name>
<comment type="caution">
    <text evidence="2">The sequence shown here is derived from an EMBL/GenBank/DDBJ whole genome shotgun (WGS) entry which is preliminary data.</text>
</comment>
<dbReference type="Proteomes" id="UP000005551">
    <property type="component" value="Unassembled WGS sequence"/>
</dbReference>
<organism evidence="2 3">
    <name type="scientific">Nitritalea halalkaliphila LW7</name>
    <dbReference type="NCBI Taxonomy" id="1189621"/>
    <lineage>
        <taxon>Bacteria</taxon>
        <taxon>Pseudomonadati</taxon>
        <taxon>Bacteroidota</taxon>
        <taxon>Cytophagia</taxon>
        <taxon>Cytophagales</taxon>
        <taxon>Cyclobacteriaceae</taxon>
        <taxon>Nitritalea</taxon>
    </lineage>
</organism>
<evidence type="ECO:0008006" key="4">
    <source>
        <dbReference type="Google" id="ProtNLM"/>
    </source>
</evidence>
<proteinExistence type="predicted"/>
<dbReference type="EMBL" id="AJYA01000021">
    <property type="protein sequence ID" value="EIM76428.1"/>
    <property type="molecule type" value="Genomic_DNA"/>
</dbReference>
<dbReference type="RefSeq" id="WP_009055085.1">
    <property type="nucleotide sequence ID" value="NZ_AJYA01000021.1"/>
</dbReference>
<dbReference type="PATRIC" id="fig|1189621.3.peg.2176"/>
<gene>
    <name evidence="2" type="ORF">A3SI_10459</name>
</gene>
<dbReference type="PROSITE" id="PS51257">
    <property type="entry name" value="PROKAR_LIPOPROTEIN"/>
    <property type="match status" value="1"/>
</dbReference>
<keyword evidence="3" id="KW-1185">Reference proteome</keyword>
<protein>
    <recommendedName>
        <fullName evidence="4">Septum formation inhibitor Maf</fullName>
    </recommendedName>
</protein>